<dbReference type="Gene3D" id="3.40.50.720">
    <property type="entry name" value="NAD(P)-binding Rossmann-like Domain"/>
    <property type="match status" value="1"/>
</dbReference>
<dbReference type="EMBL" id="JARHTQ010000007">
    <property type="protein sequence ID" value="MDF2256808.1"/>
    <property type="molecule type" value="Genomic_DNA"/>
</dbReference>
<gene>
    <name evidence="1" type="ORF">P2L57_14070</name>
</gene>
<dbReference type="InterPro" id="IPR036291">
    <property type="entry name" value="NAD(P)-bd_dom_sf"/>
</dbReference>
<proteinExistence type="predicted"/>
<name>A0ABT5YYY2_9ACTN</name>
<keyword evidence="2" id="KW-1185">Reference proteome</keyword>
<sequence>MTGANRGIGMETAAQLGELGFHVVLGARDMAAAIAPRRIYAAVASALRHWHWTCC</sequence>
<organism evidence="1 2">
    <name type="scientific">Streptantibioticus ferralitis</name>
    <dbReference type="NCBI Taxonomy" id="236510"/>
    <lineage>
        <taxon>Bacteria</taxon>
        <taxon>Bacillati</taxon>
        <taxon>Actinomycetota</taxon>
        <taxon>Actinomycetes</taxon>
        <taxon>Kitasatosporales</taxon>
        <taxon>Streptomycetaceae</taxon>
        <taxon>Streptantibioticus</taxon>
    </lineage>
</organism>
<evidence type="ECO:0000313" key="1">
    <source>
        <dbReference type="EMBL" id="MDF2256808.1"/>
    </source>
</evidence>
<protein>
    <submittedName>
        <fullName evidence="1">Uncharacterized protein</fullName>
    </submittedName>
</protein>
<evidence type="ECO:0000313" key="2">
    <source>
        <dbReference type="Proteomes" id="UP001220022"/>
    </source>
</evidence>
<dbReference type="SUPFAM" id="SSF51735">
    <property type="entry name" value="NAD(P)-binding Rossmann-fold domains"/>
    <property type="match status" value="1"/>
</dbReference>
<dbReference type="RefSeq" id="WP_275813659.1">
    <property type="nucleotide sequence ID" value="NZ_BAAANM010000001.1"/>
</dbReference>
<reference evidence="1 2" key="1">
    <citation type="submission" date="2023-03" db="EMBL/GenBank/DDBJ databases">
        <title>Draft genome sequence of type strain Streptomyces ferralitis JCM 14344.</title>
        <authorList>
            <person name="Klaysubun C."/>
            <person name="Duangmal K."/>
        </authorList>
    </citation>
    <scope>NUCLEOTIDE SEQUENCE [LARGE SCALE GENOMIC DNA]</scope>
    <source>
        <strain evidence="1 2">JCM 14344</strain>
    </source>
</reference>
<accession>A0ABT5YYY2</accession>
<comment type="caution">
    <text evidence="1">The sequence shown here is derived from an EMBL/GenBank/DDBJ whole genome shotgun (WGS) entry which is preliminary data.</text>
</comment>
<dbReference type="Proteomes" id="UP001220022">
    <property type="component" value="Unassembled WGS sequence"/>
</dbReference>